<name>A0A559J5N1_9BACL</name>
<sequence>MKIEWAFYQNGDETEEVFYEYLDKDLYESKYQEHLYCISAECNAMIKFTHRKNGVKFFSTWNGQGDLHDTECPYYLQNKGDVERNKILGLIESAPITDEHIINTILNKSKNLKTKEKKKVPNRRLTTRRTLQGEQSSKPEVIDNGNINEKGSSQIKIFSLDSKHITPDYVGYRKCVFGKIRHVYFNETDDYVYLNLDNDQYKVSVYLPHAFYADPEKTTKSALETFLRIVKHDLRANNELIIICVGMIRFKGNQQGVNVHVINPSHLLINDAKYYEIITNNSIPQNPYNY</sequence>
<feature type="compositionally biased region" description="Polar residues" evidence="1">
    <location>
        <begin position="128"/>
        <end position="138"/>
    </location>
</feature>
<protein>
    <submittedName>
        <fullName evidence="2">Uncharacterized protein</fullName>
    </submittedName>
</protein>
<reference evidence="2 3" key="1">
    <citation type="submission" date="2019-07" db="EMBL/GenBank/DDBJ databases">
        <authorList>
            <person name="Kim J."/>
        </authorList>
    </citation>
    <scope>NUCLEOTIDE SEQUENCE [LARGE SCALE GENOMIC DNA]</scope>
    <source>
        <strain evidence="2 3">G13</strain>
    </source>
</reference>
<feature type="compositionally biased region" description="Basic residues" evidence="1">
    <location>
        <begin position="113"/>
        <end position="127"/>
    </location>
</feature>
<evidence type="ECO:0000313" key="2">
    <source>
        <dbReference type="EMBL" id="TVX95187.1"/>
    </source>
</evidence>
<evidence type="ECO:0000256" key="1">
    <source>
        <dbReference type="SAM" id="MobiDB-lite"/>
    </source>
</evidence>
<feature type="region of interest" description="Disordered" evidence="1">
    <location>
        <begin position="113"/>
        <end position="147"/>
    </location>
</feature>
<comment type="caution">
    <text evidence="2">The sequence shown here is derived from an EMBL/GenBank/DDBJ whole genome shotgun (WGS) entry which is preliminary data.</text>
</comment>
<accession>A0A559J5N1</accession>
<keyword evidence="3" id="KW-1185">Reference proteome</keyword>
<dbReference type="OrthoDB" id="2452459at2"/>
<gene>
    <name evidence="2" type="ORF">FPZ45_23895</name>
</gene>
<dbReference type="Proteomes" id="UP000316330">
    <property type="component" value="Unassembled WGS sequence"/>
</dbReference>
<evidence type="ECO:0000313" key="3">
    <source>
        <dbReference type="Proteomes" id="UP000316330"/>
    </source>
</evidence>
<dbReference type="EMBL" id="VNJJ01000024">
    <property type="protein sequence ID" value="TVX95187.1"/>
    <property type="molecule type" value="Genomic_DNA"/>
</dbReference>
<organism evidence="2 3">
    <name type="scientific">Cohnella terricola</name>
    <dbReference type="NCBI Taxonomy" id="1289167"/>
    <lineage>
        <taxon>Bacteria</taxon>
        <taxon>Bacillati</taxon>
        <taxon>Bacillota</taxon>
        <taxon>Bacilli</taxon>
        <taxon>Bacillales</taxon>
        <taxon>Paenibacillaceae</taxon>
        <taxon>Cohnella</taxon>
    </lineage>
</organism>
<proteinExistence type="predicted"/>
<dbReference type="AlphaFoldDB" id="A0A559J5N1"/>
<dbReference type="RefSeq" id="WP_144707176.1">
    <property type="nucleotide sequence ID" value="NZ_VNJJ01000024.1"/>
</dbReference>